<dbReference type="EMBL" id="NNAY01002428">
    <property type="protein sequence ID" value="OXU21289.1"/>
    <property type="molecule type" value="Genomic_DNA"/>
</dbReference>
<accession>A0A232ESE9</accession>
<proteinExistence type="predicted"/>
<dbReference type="InterPro" id="IPR049012">
    <property type="entry name" value="Mutator_transp_dom"/>
</dbReference>
<organism evidence="2 3">
    <name type="scientific">Trichomalopsis sarcophagae</name>
    <dbReference type="NCBI Taxonomy" id="543379"/>
    <lineage>
        <taxon>Eukaryota</taxon>
        <taxon>Metazoa</taxon>
        <taxon>Ecdysozoa</taxon>
        <taxon>Arthropoda</taxon>
        <taxon>Hexapoda</taxon>
        <taxon>Insecta</taxon>
        <taxon>Pterygota</taxon>
        <taxon>Neoptera</taxon>
        <taxon>Endopterygota</taxon>
        <taxon>Hymenoptera</taxon>
        <taxon>Apocrita</taxon>
        <taxon>Proctotrupomorpha</taxon>
        <taxon>Chalcidoidea</taxon>
        <taxon>Pteromalidae</taxon>
        <taxon>Pteromalinae</taxon>
        <taxon>Trichomalopsis</taxon>
    </lineage>
</organism>
<dbReference type="Proteomes" id="UP000215335">
    <property type="component" value="Unassembled WGS sequence"/>
</dbReference>
<reference evidence="2 3" key="1">
    <citation type="journal article" date="2017" name="Curr. Biol.">
        <title>The Evolution of Venom by Co-option of Single-Copy Genes.</title>
        <authorList>
            <person name="Martinson E.O."/>
            <person name="Mrinalini"/>
            <person name="Kelkar Y.D."/>
            <person name="Chang C.H."/>
            <person name="Werren J.H."/>
        </authorList>
    </citation>
    <scope>NUCLEOTIDE SEQUENCE [LARGE SCALE GENOMIC DNA]</scope>
    <source>
        <strain evidence="2 3">Alberta</strain>
        <tissue evidence="2">Whole body</tissue>
    </source>
</reference>
<evidence type="ECO:0000259" key="1">
    <source>
        <dbReference type="Pfam" id="PF20700"/>
    </source>
</evidence>
<keyword evidence="3" id="KW-1185">Reference proteome</keyword>
<feature type="domain" description="Mutator-like transposase" evidence="1">
    <location>
        <begin position="40"/>
        <end position="112"/>
    </location>
</feature>
<protein>
    <recommendedName>
        <fullName evidence="1">Mutator-like transposase domain-containing protein</fullName>
    </recommendedName>
</protein>
<evidence type="ECO:0000313" key="3">
    <source>
        <dbReference type="Proteomes" id="UP000215335"/>
    </source>
</evidence>
<name>A0A232ESE9_9HYME</name>
<gene>
    <name evidence="2" type="ORF">TSAR_007574</name>
</gene>
<sequence>MNLPPEIVQDLYPHTQDLRLSMNTSSISSIPDPNQNNNNNETLFDESVGKIVNIIGSYDMGWNKRGNGKSYDSLNGYGTIIGFLTGKILDYTTRNPKCAKCDAGQPKNNHDC</sequence>
<evidence type="ECO:0000313" key="2">
    <source>
        <dbReference type="EMBL" id="OXU21289.1"/>
    </source>
</evidence>
<dbReference type="Pfam" id="PF20700">
    <property type="entry name" value="Mutator"/>
    <property type="match status" value="1"/>
</dbReference>
<comment type="caution">
    <text evidence="2">The sequence shown here is derived from an EMBL/GenBank/DDBJ whole genome shotgun (WGS) entry which is preliminary data.</text>
</comment>
<dbReference type="OrthoDB" id="7699654at2759"/>
<dbReference type="AlphaFoldDB" id="A0A232ESE9"/>